<evidence type="ECO:0000313" key="1">
    <source>
        <dbReference type="EMBL" id="SDO17950.1"/>
    </source>
</evidence>
<name>A0A1H0HFS8_PSERE</name>
<dbReference type="EMBL" id="LT629709">
    <property type="protein sequence ID" value="SDO17950.1"/>
    <property type="molecule type" value="Genomic_DNA"/>
</dbReference>
<protein>
    <submittedName>
        <fullName evidence="1">Uncharacterized protein</fullName>
    </submittedName>
</protein>
<dbReference type="Proteomes" id="UP000198549">
    <property type="component" value="Chromosome I"/>
</dbReference>
<proteinExistence type="predicted"/>
<evidence type="ECO:0000313" key="2">
    <source>
        <dbReference type="Proteomes" id="UP000198549"/>
    </source>
</evidence>
<dbReference type="AlphaFoldDB" id="A0A1H0HFS8"/>
<accession>A0A1H0HFS8</accession>
<reference evidence="1 2" key="1">
    <citation type="submission" date="2016-10" db="EMBL/GenBank/DDBJ databases">
        <authorList>
            <person name="de Groot N.N."/>
        </authorList>
    </citation>
    <scope>NUCLEOTIDE SEQUENCE [LARGE SCALE GENOMIC DNA]</scope>
    <source>
        <strain evidence="1 2">BS3776</strain>
    </source>
</reference>
<gene>
    <name evidence="1" type="ORF">SAMN04490202_0082</name>
</gene>
<sequence>MLELTAIEQQQRLSLSTFINHLKGLFAISLQLLQQQIELGEARQILRTPEGHFGLGQSLLQTILGITQALQGFDADLRAVGAHGALQGLHHMRQLHPSVG</sequence>
<organism evidence="1 2">
    <name type="scientific">Pseudomonas reinekei</name>
    <dbReference type="NCBI Taxonomy" id="395598"/>
    <lineage>
        <taxon>Bacteria</taxon>
        <taxon>Pseudomonadati</taxon>
        <taxon>Pseudomonadota</taxon>
        <taxon>Gammaproteobacteria</taxon>
        <taxon>Pseudomonadales</taxon>
        <taxon>Pseudomonadaceae</taxon>
        <taxon>Pseudomonas</taxon>
    </lineage>
</organism>